<name>D5HD75_SALRM</name>
<dbReference type="PATRIC" id="fig|761659.10.peg.3336"/>
<sequence length="318" mass="33578">MTIRGPALQGPLPAMTHDSSYAHQVLRFLLIVVAAGLVLAGCDSGPATDTADGVIAPVTPQIDFRVQPDLSQSDTLTLEYQGLSERPRPDTASLPDVYTVEVGKENGTPADGSSSFLVTFTGPRQSGNYASPIRFRAGGVTATVRFAGTVIGPQTIADFESGTEGFFAFGGPGISQEEGQLRIDGTNLGGVGVFPGISKPFSAPTNFEDTPVVEMRIRATASSDGPAVIRTALNGAGDNADANVTVPELVAEVPADGEYATYYFDFRGNFQQFDGVPVDPTQMGEIVLLLNDNNPNTFTGTIYIDEIRRRPVIPESSN</sequence>
<dbReference type="HOGENOM" id="CLU_874028_0_0_10"/>
<reference evidence="2" key="2">
    <citation type="submission" date="2010-04" db="EMBL/GenBank/DDBJ databases">
        <title>Genome sequence of Salinibacter ruber M8.</title>
        <authorList>
            <consortium name="Genoscope"/>
        </authorList>
    </citation>
    <scope>NUCLEOTIDE SEQUENCE [LARGE SCALE GENOMIC DNA]</scope>
    <source>
        <strain evidence="2">M8</strain>
    </source>
</reference>
<dbReference type="Proteomes" id="UP000000933">
    <property type="component" value="Chromosome"/>
</dbReference>
<reference evidence="1 2" key="1">
    <citation type="journal article" date="2010" name="ISME J.">
        <title>Fine-scale evolution: genomic, phenotypic and ecological differentiation in two coexisting Salinibacter ruber strains.</title>
        <authorList>
            <person name="Pena A."/>
            <person name="Teeling H."/>
            <person name="Huerta-Cepas J."/>
            <person name="Santos F."/>
            <person name="Yarza P."/>
            <person name="Brito-Echeverria J."/>
            <person name="Lucio M."/>
            <person name="Schmitt-Kopplin P."/>
            <person name="Meseguer I."/>
            <person name="Schenowitz C."/>
            <person name="Dossat C."/>
            <person name="Barbe V."/>
            <person name="Dopazo J."/>
            <person name="Rossello-Mora R."/>
            <person name="Schuler M."/>
            <person name="Glockner F.O."/>
            <person name="Amann R."/>
            <person name="Gabaldon T."/>
            <person name="Anton J."/>
        </authorList>
    </citation>
    <scope>NUCLEOTIDE SEQUENCE [LARGE SCALE GENOMIC DNA]</scope>
    <source>
        <strain evidence="1 2">M8</strain>
    </source>
</reference>
<proteinExistence type="predicted"/>
<dbReference type="AlphaFoldDB" id="D5HD75"/>
<protein>
    <submittedName>
        <fullName evidence="1">Uncharacterized protein</fullName>
    </submittedName>
</protein>
<gene>
    <name evidence="1" type="ordered locus">SRM_03059</name>
</gene>
<organism evidence="1 2">
    <name type="scientific">Salinibacter ruber (strain M8)</name>
    <dbReference type="NCBI Taxonomy" id="761659"/>
    <lineage>
        <taxon>Bacteria</taxon>
        <taxon>Pseudomonadati</taxon>
        <taxon>Rhodothermota</taxon>
        <taxon>Rhodothermia</taxon>
        <taxon>Rhodothermales</taxon>
        <taxon>Salinibacteraceae</taxon>
        <taxon>Salinibacter</taxon>
    </lineage>
</organism>
<evidence type="ECO:0000313" key="1">
    <source>
        <dbReference type="EMBL" id="CBH25980.1"/>
    </source>
</evidence>
<dbReference type="EMBL" id="FP565814">
    <property type="protein sequence ID" value="CBH25980.1"/>
    <property type="molecule type" value="Genomic_DNA"/>
</dbReference>
<accession>D5HD75</accession>
<dbReference type="KEGG" id="srm:SRM_03059"/>
<evidence type="ECO:0000313" key="2">
    <source>
        <dbReference type="Proteomes" id="UP000000933"/>
    </source>
</evidence>